<organism evidence="2 3">
    <name type="scientific">Acidithiobacillus thiooxidans</name>
    <name type="common">Thiobacillus thiooxidans</name>
    <dbReference type="NCBI Taxonomy" id="930"/>
    <lineage>
        <taxon>Bacteria</taxon>
        <taxon>Pseudomonadati</taxon>
        <taxon>Pseudomonadota</taxon>
        <taxon>Acidithiobacillia</taxon>
        <taxon>Acidithiobacillales</taxon>
        <taxon>Acidithiobacillaceae</taxon>
        <taxon>Acidithiobacillus</taxon>
    </lineage>
</organism>
<evidence type="ECO:0000313" key="2">
    <source>
        <dbReference type="EMBL" id="OCX76276.1"/>
    </source>
</evidence>
<accession>A0A1C2IR95</accession>
<protein>
    <submittedName>
        <fullName evidence="2">Uncharacterized protein</fullName>
    </submittedName>
</protein>
<gene>
    <name evidence="2" type="ORF">A6P07_02975</name>
</gene>
<sequence>MHFLMTEFHWTAGQFIFYRNLFLVCVDACLTFWFTSRVAYYHHGGRMPIILYPCFWIFFYFTSLFILALAIPLRLLGVRLFPVFGPKGM</sequence>
<evidence type="ECO:0000256" key="1">
    <source>
        <dbReference type="SAM" id="Phobius"/>
    </source>
</evidence>
<proteinExistence type="predicted"/>
<keyword evidence="1" id="KW-0472">Membrane</keyword>
<feature type="transmembrane region" description="Helical" evidence="1">
    <location>
        <begin position="49"/>
        <end position="71"/>
    </location>
</feature>
<keyword evidence="1" id="KW-0812">Transmembrane</keyword>
<evidence type="ECO:0000313" key="3">
    <source>
        <dbReference type="Proteomes" id="UP000094893"/>
    </source>
</evidence>
<reference evidence="2 3" key="1">
    <citation type="journal article" date="2016" name="Int. J. Mol. Sci.">
        <title>Comparative genomics of the extreme acidophile Acidithiobacillus thiooxidans reveals intraspecific divergence and niche adaptation.</title>
        <authorList>
            <person name="Zhang X."/>
            <person name="Feng X."/>
            <person name="Tao J."/>
            <person name="Ma L."/>
            <person name="Xiao Y."/>
            <person name="Liang Y."/>
            <person name="Liu X."/>
            <person name="Yin H."/>
        </authorList>
    </citation>
    <scope>NUCLEOTIDE SEQUENCE [LARGE SCALE GENOMIC DNA]</scope>
    <source>
        <strain evidence="2 3">A02</strain>
    </source>
</reference>
<dbReference type="Proteomes" id="UP000094893">
    <property type="component" value="Unassembled WGS sequence"/>
</dbReference>
<dbReference type="EMBL" id="LWSA01000028">
    <property type="protein sequence ID" value="OCX76276.1"/>
    <property type="molecule type" value="Genomic_DNA"/>
</dbReference>
<name>A0A1C2IR95_ACITH</name>
<dbReference type="AlphaFoldDB" id="A0A1C2IR95"/>
<keyword evidence="1" id="KW-1133">Transmembrane helix</keyword>
<comment type="caution">
    <text evidence="2">The sequence shown here is derived from an EMBL/GenBank/DDBJ whole genome shotgun (WGS) entry which is preliminary data.</text>
</comment>
<feature type="transmembrane region" description="Helical" evidence="1">
    <location>
        <begin position="21"/>
        <end position="43"/>
    </location>
</feature>